<evidence type="ECO:0000256" key="2">
    <source>
        <dbReference type="SAM" id="Phobius"/>
    </source>
</evidence>
<dbReference type="Proteomes" id="UP001283361">
    <property type="component" value="Unassembled WGS sequence"/>
</dbReference>
<accession>A0AAE1CVW3</accession>
<proteinExistence type="predicted"/>
<dbReference type="InterPro" id="IPR029526">
    <property type="entry name" value="PGBD"/>
</dbReference>
<feature type="compositionally biased region" description="Low complexity" evidence="1">
    <location>
        <begin position="44"/>
        <end position="55"/>
    </location>
</feature>
<keyword evidence="2" id="KW-0812">Transmembrane</keyword>
<feature type="region of interest" description="Disordered" evidence="1">
    <location>
        <begin position="19"/>
        <end position="91"/>
    </location>
</feature>
<keyword evidence="2" id="KW-0472">Membrane</keyword>
<evidence type="ECO:0000313" key="4">
    <source>
        <dbReference type="EMBL" id="KAK3738786.1"/>
    </source>
</evidence>
<reference evidence="4" key="1">
    <citation type="journal article" date="2023" name="G3 (Bethesda)">
        <title>A reference genome for the long-term kleptoplast-retaining sea slug Elysia crispata morphotype clarki.</title>
        <authorList>
            <person name="Eastman K.E."/>
            <person name="Pendleton A.L."/>
            <person name="Shaikh M.A."/>
            <person name="Suttiyut T."/>
            <person name="Ogas R."/>
            <person name="Tomko P."/>
            <person name="Gavelis G."/>
            <person name="Widhalm J.R."/>
            <person name="Wisecaver J.H."/>
        </authorList>
    </citation>
    <scope>NUCLEOTIDE SEQUENCE</scope>
    <source>
        <strain evidence="4">ECLA1</strain>
    </source>
</reference>
<feature type="domain" description="PiggyBac transposable element-derived protein" evidence="3">
    <location>
        <begin position="116"/>
        <end position="477"/>
    </location>
</feature>
<organism evidence="4 5">
    <name type="scientific">Elysia crispata</name>
    <name type="common">lettuce slug</name>
    <dbReference type="NCBI Taxonomy" id="231223"/>
    <lineage>
        <taxon>Eukaryota</taxon>
        <taxon>Metazoa</taxon>
        <taxon>Spiralia</taxon>
        <taxon>Lophotrochozoa</taxon>
        <taxon>Mollusca</taxon>
        <taxon>Gastropoda</taxon>
        <taxon>Heterobranchia</taxon>
        <taxon>Euthyneura</taxon>
        <taxon>Panpulmonata</taxon>
        <taxon>Sacoglossa</taxon>
        <taxon>Placobranchoidea</taxon>
        <taxon>Plakobranchidae</taxon>
        <taxon>Elysia</taxon>
    </lineage>
</organism>
<sequence>MARPKRSHLSELDLQALIDEVNEDNDSDYRADSDIEISEDESHSGSSSIDLGESSSRLDLDLDLDPQTESERPGPSGDGPDHPDEWTYDMTGIGTNVRDFTQVSGPTHPLDLDAEPIEYFFLLFPVSFFDTMVTETNRYARQHPEINQRWTPVTVPELKAYLSIYFYMGIQHLSDWRDYWSTDEILNHPFVSNLMIRNRFEEINKNFHLADNTANPDRGRAGHNPLHRVQPILDLAKNTWPANFQPGKNLCVDEAMIKFKGRCPFLQYMPAKPTKWGIKAWAICDSKTFYMLDINIYAGKHDQLENPDRPLGDRVVLALTQQFRDKNHVVYFDNYFSSLPLFETLENNGLYGCGTLRTNRKGFPAFVKDPKCVKNPGDTVRMRKGNVQVIAWFDRRKVTLASNAHDASDTILTRRARPNTPRPECSQPMAIKQYNLNYFGVDKNDQLRQYYSIASKAHKYWKYIFWFIVDVCAVNAYILYLLAPGGPRPKLMSHKEFNLSLVRSLAGNFTSRKRMGRPLKRPAGHELTRINTKRGQRDCVGCKEVGKKTNSGKAVQTKLECLSCGKALCRPCFETKHQ</sequence>
<keyword evidence="2" id="KW-1133">Transmembrane helix</keyword>
<comment type="caution">
    <text evidence="4">The sequence shown here is derived from an EMBL/GenBank/DDBJ whole genome shotgun (WGS) entry which is preliminary data.</text>
</comment>
<dbReference type="PANTHER" id="PTHR46599">
    <property type="entry name" value="PIGGYBAC TRANSPOSABLE ELEMENT-DERIVED PROTEIN 4"/>
    <property type="match status" value="1"/>
</dbReference>
<dbReference type="AlphaFoldDB" id="A0AAE1CVW3"/>
<evidence type="ECO:0000259" key="3">
    <source>
        <dbReference type="Pfam" id="PF13843"/>
    </source>
</evidence>
<dbReference type="Pfam" id="PF13843">
    <property type="entry name" value="DDE_Tnp_1_7"/>
    <property type="match status" value="1"/>
</dbReference>
<evidence type="ECO:0000256" key="1">
    <source>
        <dbReference type="SAM" id="MobiDB-lite"/>
    </source>
</evidence>
<gene>
    <name evidence="4" type="ORF">RRG08_035666</name>
</gene>
<evidence type="ECO:0000313" key="5">
    <source>
        <dbReference type="Proteomes" id="UP001283361"/>
    </source>
</evidence>
<feature type="transmembrane region" description="Helical" evidence="2">
    <location>
        <begin position="463"/>
        <end position="483"/>
    </location>
</feature>
<dbReference type="PANTHER" id="PTHR46599:SF3">
    <property type="entry name" value="PIGGYBAC TRANSPOSABLE ELEMENT-DERIVED PROTEIN 4"/>
    <property type="match status" value="1"/>
</dbReference>
<protein>
    <recommendedName>
        <fullName evidence="3">PiggyBac transposable element-derived protein domain-containing protein</fullName>
    </recommendedName>
</protein>
<name>A0AAE1CVW3_9GAST</name>
<keyword evidence="5" id="KW-1185">Reference proteome</keyword>
<dbReference type="EMBL" id="JAWDGP010006574">
    <property type="protein sequence ID" value="KAK3738786.1"/>
    <property type="molecule type" value="Genomic_DNA"/>
</dbReference>